<gene>
    <name evidence="1" type="ORF">BAY32_11370</name>
</gene>
<dbReference type="Proteomes" id="UP000190816">
    <property type="component" value="Unassembled WGS sequence"/>
</dbReference>
<dbReference type="EMBL" id="MAIC01000016">
    <property type="protein sequence ID" value="OPB73634.1"/>
    <property type="molecule type" value="Genomic_DNA"/>
</dbReference>
<sequence>MCIVIETFSVKYEFLDIEFFKIVPAKIIQANAKRADILNLATDLPEYSHTIGTAKFLTEEKDSTAGPYFENQFNFSFPSYINDFQLSEIKKAGAVLLYSDTGRILVLYQNDIFSNGKLKSSIKSNDEITEVSFQIQTIQHL</sequence>
<organism evidence="1 2">
    <name type="scientific">Elizabethkingia ursingii</name>
    <dbReference type="NCBI Taxonomy" id="1756150"/>
    <lineage>
        <taxon>Bacteria</taxon>
        <taxon>Pseudomonadati</taxon>
        <taxon>Bacteroidota</taxon>
        <taxon>Flavobacteriia</taxon>
        <taxon>Flavobacteriales</taxon>
        <taxon>Weeksellaceae</taxon>
        <taxon>Elizabethkingia</taxon>
    </lineage>
</organism>
<evidence type="ECO:0000313" key="2">
    <source>
        <dbReference type="Proteomes" id="UP000190816"/>
    </source>
</evidence>
<dbReference type="AlphaFoldDB" id="A0AAJ3NAQ9"/>
<protein>
    <submittedName>
        <fullName evidence="1">Uncharacterized protein</fullName>
    </submittedName>
</protein>
<proteinExistence type="predicted"/>
<name>A0AAJ3NAQ9_9FLAO</name>
<comment type="caution">
    <text evidence="1">The sequence shown here is derived from an EMBL/GenBank/DDBJ whole genome shotgun (WGS) entry which is preliminary data.</text>
</comment>
<accession>A0AAJ3NAQ9</accession>
<reference evidence="1 2" key="1">
    <citation type="submission" date="2016-06" db="EMBL/GenBank/DDBJ databases">
        <authorList>
            <person name="Nicholson A.C."/>
        </authorList>
    </citation>
    <scope>NUCLEOTIDE SEQUENCE [LARGE SCALE GENOMIC DNA]</scope>
    <source>
        <strain evidence="1 2">G4123</strain>
    </source>
</reference>
<evidence type="ECO:0000313" key="1">
    <source>
        <dbReference type="EMBL" id="OPB73634.1"/>
    </source>
</evidence>